<protein>
    <submittedName>
        <fullName evidence="2">Uncharacterized protein</fullName>
    </submittedName>
</protein>
<evidence type="ECO:0000313" key="5">
    <source>
        <dbReference type="Proteomes" id="UP000483672"/>
    </source>
</evidence>
<evidence type="ECO:0000313" key="4">
    <source>
        <dbReference type="Proteomes" id="UP000472727"/>
    </source>
</evidence>
<evidence type="ECO:0000313" key="3">
    <source>
        <dbReference type="EMBL" id="KAF3215091.1"/>
    </source>
</evidence>
<proteinExistence type="predicted"/>
<accession>A0A6G1M490</accession>
<evidence type="ECO:0000256" key="1">
    <source>
        <dbReference type="SAM" id="MobiDB-lite"/>
    </source>
</evidence>
<sequence length="106" mass="11368">MPVTYNYEYKSTESSSTPQGSSSRTVHTTPSGTTVSSTQQPAGGQASTQTQHYPAGGSQGSEPGRLSREEAERRYLEAMEDEYAKREAGRITGVGMGWKMALQTGS</sequence>
<feature type="compositionally biased region" description="Polar residues" evidence="1">
    <location>
        <begin position="26"/>
        <end position="52"/>
    </location>
</feature>
<evidence type="ECO:0000313" key="2">
    <source>
        <dbReference type="EMBL" id="KAF3213643.1"/>
    </source>
</evidence>
<name>A0A6G1M490_ORBOL</name>
<dbReference type="AlphaFoldDB" id="A0A6G1M490"/>
<dbReference type="EMBL" id="WIPF01000069">
    <property type="protein sequence ID" value="KAF3215091.1"/>
    <property type="molecule type" value="Genomic_DNA"/>
</dbReference>
<feature type="compositionally biased region" description="Low complexity" evidence="1">
    <location>
        <begin position="12"/>
        <end position="25"/>
    </location>
</feature>
<comment type="caution">
    <text evidence="2">The sequence shown here is derived from an EMBL/GenBank/DDBJ whole genome shotgun (WGS) entry which is preliminary data.</text>
</comment>
<reference evidence="4 5" key="1">
    <citation type="submission" date="2019-06" db="EMBL/GenBank/DDBJ databases">
        <authorList>
            <person name="Palmer J.M."/>
        </authorList>
    </citation>
    <scope>NUCLEOTIDE SEQUENCE [LARGE SCALE GENOMIC DNA]</scope>
    <source>
        <strain evidence="2 4">TWF106</strain>
        <strain evidence="3 5">TWF191</strain>
    </source>
</reference>
<dbReference type="Proteomes" id="UP000472727">
    <property type="component" value="Unassembled WGS sequence"/>
</dbReference>
<organism evidence="2 4">
    <name type="scientific">Orbilia oligospora</name>
    <name type="common">Nematode-trapping fungus</name>
    <name type="synonym">Arthrobotrys oligospora</name>
    <dbReference type="NCBI Taxonomy" id="2813651"/>
    <lineage>
        <taxon>Eukaryota</taxon>
        <taxon>Fungi</taxon>
        <taxon>Dikarya</taxon>
        <taxon>Ascomycota</taxon>
        <taxon>Pezizomycotina</taxon>
        <taxon>Orbiliomycetes</taxon>
        <taxon>Orbiliales</taxon>
        <taxon>Orbiliaceae</taxon>
        <taxon>Orbilia</taxon>
    </lineage>
</organism>
<dbReference type="EMBL" id="WIWS01000063">
    <property type="protein sequence ID" value="KAF3213643.1"/>
    <property type="molecule type" value="Genomic_DNA"/>
</dbReference>
<gene>
    <name evidence="2" type="ORF">TWF106_009478</name>
    <name evidence="3" type="ORF">TWF191_009384</name>
</gene>
<feature type="region of interest" description="Disordered" evidence="1">
    <location>
        <begin position="1"/>
        <end position="73"/>
    </location>
</feature>
<dbReference type="Proteomes" id="UP000483672">
    <property type="component" value="Unassembled WGS sequence"/>
</dbReference>